<comment type="caution">
    <text evidence="1">The sequence shown here is derived from an EMBL/GenBank/DDBJ whole genome shotgun (WGS) entry which is preliminary data.</text>
</comment>
<name>A0AC60QQF0_IXOPE</name>
<keyword evidence="2" id="KW-1185">Reference proteome</keyword>
<dbReference type="Proteomes" id="UP000805193">
    <property type="component" value="Unassembled WGS sequence"/>
</dbReference>
<sequence>MGVARVMKPAPRLRWKKRHFNYECQDEVDDVETKFKREFFYEMIYTVKMSTEERITQMEQHVSLWGFCYDLTQLPYNAELLKLCQDFDHALRHLESADIDGTDRCEELIYLCSLLPTGCFAPQDVPQFILDNQLQDDKARSSRRAKGQSPEFGPLPPKPRKKTATMTTPPVVVLPVAARTPVSFHGKLRFKGDKI</sequence>
<evidence type="ECO:0000313" key="1">
    <source>
        <dbReference type="EMBL" id="KAG0439264.1"/>
    </source>
</evidence>
<accession>A0AC60QQF0</accession>
<proteinExistence type="predicted"/>
<dbReference type="EMBL" id="JABSTQ010005458">
    <property type="protein sequence ID" value="KAG0439264.1"/>
    <property type="molecule type" value="Genomic_DNA"/>
</dbReference>
<reference evidence="1 2" key="1">
    <citation type="journal article" date="2020" name="Cell">
        <title>Large-Scale Comparative Analyses of Tick Genomes Elucidate Their Genetic Diversity and Vector Capacities.</title>
        <authorList>
            <consortium name="Tick Genome and Microbiome Consortium (TIGMIC)"/>
            <person name="Jia N."/>
            <person name="Wang J."/>
            <person name="Shi W."/>
            <person name="Du L."/>
            <person name="Sun Y."/>
            <person name="Zhan W."/>
            <person name="Jiang J.F."/>
            <person name="Wang Q."/>
            <person name="Zhang B."/>
            <person name="Ji P."/>
            <person name="Bell-Sakyi L."/>
            <person name="Cui X.M."/>
            <person name="Yuan T.T."/>
            <person name="Jiang B.G."/>
            <person name="Yang W.F."/>
            <person name="Lam T.T."/>
            <person name="Chang Q.C."/>
            <person name="Ding S.J."/>
            <person name="Wang X.J."/>
            <person name="Zhu J.G."/>
            <person name="Ruan X.D."/>
            <person name="Zhao L."/>
            <person name="Wei J.T."/>
            <person name="Ye R.Z."/>
            <person name="Que T.C."/>
            <person name="Du C.H."/>
            <person name="Zhou Y.H."/>
            <person name="Cheng J.X."/>
            <person name="Dai P.F."/>
            <person name="Guo W.B."/>
            <person name="Han X.H."/>
            <person name="Huang E.J."/>
            <person name="Li L.F."/>
            <person name="Wei W."/>
            <person name="Gao Y.C."/>
            <person name="Liu J.Z."/>
            <person name="Shao H.Z."/>
            <person name="Wang X."/>
            <person name="Wang C.C."/>
            <person name="Yang T.C."/>
            <person name="Huo Q.B."/>
            <person name="Li W."/>
            <person name="Chen H.Y."/>
            <person name="Chen S.E."/>
            <person name="Zhou L.G."/>
            <person name="Ni X.B."/>
            <person name="Tian J.H."/>
            <person name="Sheng Y."/>
            <person name="Liu T."/>
            <person name="Pan Y.S."/>
            <person name="Xia L.Y."/>
            <person name="Li J."/>
            <person name="Zhao F."/>
            <person name="Cao W.C."/>
        </authorList>
    </citation>
    <scope>NUCLEOTIDE SEQUENCE [LARGE SCALE GENOMIC DNA]</scope>
    <source>
        <strain evidence="1">Iper-2018</strain>
    </source>
</reference>
<evidence type="ECO:0000313" key="2">
    <source>
        <dbReference type="Proteomes" id="UP000805193"/>
    </source>
</evidence>
<gene>
    <name evidence="1" type="ORF">HPB47_016699</name>
</gene>
<organism evidence="1 2">
    <name type="scientific">Ixodes persulcatus</name>
    <name type="common">Taiga tick</name>
    <dbReference type="NCBI Taxonomy" id="34615"/>
    <lineage>
        <taxon>Eukaryota</taxon>
        <taxon>Metazoa</taxon>
        <taxon>Ecdysozoa</taxon>
        <taxon>Arthropoda</taxon>
        <taxon>Chelicerata</taxon>
        <taxon>Arachnida</taxon>
        <taxon>Acari</taxon>
        <taxon>Parasitiformes</taxon>
        <taxon>Ixodida</taxon>
        <taxon>Ixodoidea</taxon>
        <taxon>Ixodidae</taxon>
        <taxon>Ixodinae</taxon>
        <taxon>Ixodes</taxon>
    </lineage>
</organism>
<protein>
    <submittedName>
        <fullName evidence="1">Uncharacterized protein</fullName>
    </submittedName>
</protein>